<accession>A0AAD5LE04</accession>
<proteinExistence type="predicted"/>
<keyword evidence="3" id="KW-1185">Reference proteome</keyword>
<dbReference type="EMBL" id="WJBH02000003">
    <property type="protein sequence ID" value="KAI9560980.1"/>
    <property type="molecule type" value="Genomic_DNA"/>
</dbReference>
<name>A0AAD5LE04_9CRUS</name>
<protein>
    <submittedName>
        <fullName evidence="2">Uncharacterized protein</fullName>
    </submittedName>
</protein>
<keyword evidence="1" id="KW-0472">Membrane</keyword>
<comment type="caution">
    <text evidence="2">The sequence shown here is derived from an EMBL/GenBank/DDBJ whole genome shotgun (WGS) entry which is preliminary data.</text>
</comment>
<keyword evidence="1" id="KW-1133">Transmembrane helix</keyword>
<evidence type="ECO:0000256" key="1">
    <source>
        <dbReference type="SAM" id="Phobius"/>
    </source>
</evidence>
<sequence>MTTKHVLSSANYSIEFCTWFCNWNSGSALNFYRMAEGFSWAQKLSRFTKRNIVMIVMVPTLVSIHWGWTKLQEVERFVPKNEKMELPIIRGIKTLTEANNSATPEQTEVK</sequence>
<dbReference type="Proteomes" id="UP000820818">
    <property type="component" value="Linkage Group LG3"/>
</dbReference>
<organism evidence="2 3">
    <name type="scientific">Daphnia sinensis</name>
    <dbReference type="NCBI Taxonomy" id="1820382"/>
    <lineage>
        <taxon>Eukaryota</taxon>
        <taxon>Metazoa</taxon>
        <taxon>Ecdysozoa</taxon>
        <taxon>Arthropoda</taxon>
        <taxon>Crustacea</taxon>
        <taxon>Branchiopoda</taxon>
        <taxon>Diplostraca</taxon>
        <taxon>Cladocera</taxon>
        <taxon>Anomopoda</taxon>
        <taxon>Daphniidae</taxon>
        <taxon>Daphnia</taxon>
        <taxon>Daphnia similis group</taxon>
    </lineage>
</organism>
<evidence type="ECO:0000313" key="2">
    <source>
        <dbReference type="EMBL" id="KAI9560980.1"/>
    </source>
</evidence>
<reference evidence="2 3" key="1">
    <citation type="submission" date="2022-05" db="EMBL/GenBank/DDBJ databases">
        <title>A multi-omics perspective on studying reproductive biology in Daphnia sinensis.</title>
        <authorList>
            <person name="Jia J."/>
        </authorList>
    </citation>
    <scope>NUCLEOTIDE SEQUENCE [LARGE SCALE GENOMIC DNA]</scope>
    <source>
        <strain evidence="2 3">WSL</strain>
    </source>
</reference>
<dbReference type="AlphaFoldDB" id="A0AAD5LE04"/>
<evidence type="ECO:0000313" key="3">
    <source>
        <dbReference type="Proteomes" id="UP000820818"/>
    </source>
</evidence>
<gene>
    <name evidence="2" type="ORF">GHT06_011936</name>
</gene>
<feature type="transmembrane region" description="Helical" evidence="1">
    <location>
        <begin position="52"/>
        <end position="68"/>
    </location>
</feature>
<keyword evidence="1" id="KW-0812">Transmembrane</keyword>